<sequence length="426" mass="47725">MKDEELGNVSKKNVGRNHFGQVKMLDWNRIGNYIAILSLVLFWLWMSLFWILQYVPMHFMGAGSKANSFFYTINVLTPIADKFCPSGGYCYWHLPAIICFTIVALLVRRQNLRPRKPNFFSGDINFILCSYILIGIPLLIYFSFYVYKKWPGQKDDESVAQHVSDICASLANRIGYVALFCLTFFMIPATRHGPILAVLGWHPYHAITIHMWFGCRAAKKVGCTEPSAKSLNSQNSLEGEVEVEVDDSCLLRTPVSLSSMDIINGTKLLTIDSTSGRPSFDEMLSEDNIDIKNESCNAEDDDLEDDNIDIENESCSADDDDDATSTGLFLRGFEAMMKSCRKASKGMKCAEDDESEDNIDIENESCNADDDNDDATSTGSTADDDDEDDATSSTGLFLCGPAEMMKSCKKASKGKKCFVYEERFSW</sequence>
<accession>A0A1E7ES23</accession>
<feature type="transmembrane region" description="Helical" evidence="2">
    <location>
        <begin position="128"/>
        <end position="147"/>
    </location>
</feature>
<feature type="compositionally biased region" description="Acidic residues" evidence="1">
    <location>
        <begin position="362"/>
        <end position="374"/>
    </location>
</feature>
<feature type="region of interest" description="Disordered" evidence="1">
    <location>
        <begin position="362"/>
        <end position="396"/>
    </location>
</feature>
<feature type="transmembrane region" description="Helical" evidence="2">
    <location>
        <begin position="33"/>
        <end position="52"/>
    </location>
</feature>
<dbReference type="AlphaFoldDB" id="A0A1E7ES23"/>
<evidence type="ECO:0000313" key="3">
    <source>
        <dbReference type="EMBL" id="OEU08672.1"/>
    </source>
</evidence>
<evidence type="ECO:0000256" key="1">
    <source>
        <dbReference type="SAM" id="MobiDB-lite"/>
    </source>
</evidence>
<dbReference type="KEGG" id="fcy:FRACYDRAFT_249573"/>
<keyword evidence="2" id="KW-1133">Transmembrane helix</keyword>
<evidence type="ECO:0000256" key="2">
    <source>
        <dbReference type="SAM" id="Phobius"/>
    </source>
</evidence>
<dbReference type="InParanoid" id="A0A1E7ES23"/>
<organism evidence="3 4">
    <name type="scientific">Fragilariopsis cylindrus CCMP1102</name>
    <dbReference type="NCBI Taxonomy" id="635003"/>
    <lineage>
        <taxon>Eukaryota</taxon>
        <taxon>Sar</taxon>
        <taxon>Stramenopiles</taxon>
        <taxon>Ochrophyta</taxon>
        <taxon>Bacillariophyta</taxon>
        <taxon>Bacillariophyceae</taxon>
        <taxon>Bacillariophycidae</taxon>
        <taxon>Bacillariales</taxon>
        <taxon>Bacillariaceae</taxon>
        <taxon>Fragilariopsis</taxon>
    </lineage>
</organism>
<evidence type="ECO:0008006" key="5">
    <source>
        <dbReference type="Google" id="ProtNLM"/>
    </source>
</evidence>
<name>A0A1E7ES23_9STRA</name>
<gene>
    <name evidence="3" type="ORF">FRACYDRAFT_249573</name>
</gene>
<dbReference type="Proteomes" id="UP000095751">
    <property type="component" value="Unassembled WGS sequence"/>
</dbReference>
<proteinExistence type="predicted"/>
<dbReference type="EMBL" id="KV784379">
    <property type="protein sequence ID" value="OEU08672.1"/>
    <property type="molecule type" value="Genomic_DNA"/>
</dbReference>
<evidence type="ECO:0000313" key="4">
    <source>
        <dbReference type="Proteomes" id="UP000095751"/>
    </source>
</evidence>
<reference evidence="3 4" key="1">
    <citation type="submission" date="2016-09" db="EMBL/GenBank/DDBJ databases">
        <title>Extensive genetic diversity and differential bi-allelic expression allows diatom success in the polar Southern Ocean.</title>
        <authorList>
            <consortium name="DOE Joint Genome Institute"/>
            <person name="Mock T."/>
            <person name="Otillar R.P."/>
            <person name="Strauss J."/>
            <person name="Dupont C."/>
            <person name="Frickenhaus S."/>
            <person name="Maumus F."/>
            <person name="Mcmullan M."/>
            <person name="Sanges R."/>
            <person name="Schmutz J."/>
            <person name="Toseland A."/>
            <person name="Valas R."/>
            <person name="Veluchamy A."/>
            <person name="Ward B.J."/>
            <person name="Allen A."/>
            <person name="Barry K."/>
            <person name="Falciatore A."/>
            <person name="Ferrante M."/>
            <person name="Fortunato A.E."/>
            <person name="Gloeckner G."/>
            <person name="Gruber A."/>
            <person name="Hipkin R."/>
            <person name="Janech M."/>
            <person name="Kroth P."/>
            <person name="Leese F."/>
            <person name="Lindquist E."/>
            <person name="Lyon B.R."/>
            <person name="Martin J."/>
            <person name="Mayer C."/>
            <person name="Parker M."/>
            <person name="Quesneville H."/>
            <person name="Raymond J."/>
            <person name="Uhlig C."/>
            <person name="Valentin K.U."/>
            <person name="Worden A.Z."/>
            <person name="Armbrust E.V."/>
            <person name="Bowler C."/>
            <person name="Green B."/>
            <person name="Moulton V."/>
            <person name="Van Oosterhout C."/>
            <person name="Grigoriev I."/>
        </authorList>
    </citation>
    <scope>NUCLEOTIDE SEQUENCE [LARGE SCALE GENOMIC DNA]</scope>
    <source>
        <strain evidence="3 4">CCMP1102</strain>
    </source>
</reference>
<keyword evidence="4" id="KW-1185">Reference proteome</keyword>
<keyword evidence="2" id="KW-0472">Membrane</keyword>
<protein>
    <recommendedName>
        <fullName evidence="5">Ferric oxidoreductase domain-containing protein</fullName>
    </recommendedName>
</protein>
<feature type="transmembrane region" description="Helical" evidence="2">
    <location>
        <begin position="91"/>
        <end position="107"/>
    </location>
</feature>
<keyword evidence="2" id="KW-0812">Transmembrane</keyword>